<comment type="caution">
    <text evidence="1">The sequence shown here is derived from an EMBL/GenBank/DDBJ whole genome shotgun (WGS) entry which is preliminary data.</text>
</comment>
<dbReference type="AlphaFoldDB" id="A0A9P3LK23"/>
<organism evidence="1 2">
    <name type="scientific">Phanerochaete sordida</name>
    <dbReference type="NCBI Taxonomy" id="48140"/>
    <lineage>
        <taxon>Eukaryota</taxon>
        <taxon>Fungi</taxon>
        <taxon>Dikarya</taxon>
        <taxon>Basidiomycota</taxon>
        <taxon>Agaricomycotina</taxon>
        <taxon>Agaricomycetes</taxon>
        <taxon>Polyporales</taxon>
        <taxon>Phanerochaetaceae</taxon>
        <taxon>Phanerochaete</taxon>
    </lineage>
</organism>
<evidence type="ECO:0000313" key="1">
    <source>
        <dbReference type="EMBL" id="GJE96807.1"/>
    </source>
</evidence>
<evidence type="ECO:0000313" key="2">
    <source>
        <dbReference type="Proteomes" id="UP000703269"/>
    </source>
</evidence>
<dbReference type="Proteomes" id="UP000703269">
    <property type="component" value="Unassembled WGS sequence"/>
</dbReference>
<protein>
    <submittedName>
        <fullName evidence="1">Uncharacterized protein</fullName>
    </submittedName>
</protein>
<keyword evidence="2" id="KW-1185">Reference proteome</keyword>
<accession>A0A9P3LK23</accession>
<reference evidence="1 2" key="1">
    <citation type="submission" date="2021-08" db="EMBL/GenBank/DDBJ databases">
        <title>Draft Genome Sequence of Phanerochaete sordida strain YK-624.</title>
        <authorList>
            <person name="Mori T."/>
            <person name="Dohra H."/>
            <person name="Suzuki T."/>
            <person name="Kawagishi H."/>
            <person name="Hirai H."/>
        </authorList>
    </citation>
    <scope>NUCLEOTIDE SEQUENCE [LARGE SCALE GENOMIC DNA]</scope>
    <source>
        <strain evidence="1 2">YK-624</strain>
    </source>
</reference>
<sequence length="157" mass="18041">MYAWVTEFPQVMNAGMVIYRYLKQTPFLLLLQEMLPQYLIFTSYVQLWRDSMQHGVLQHFRSSLTMSDIIRRLGIYSTRPTSWTFNAGPPPNALVYLRLTIGDEELAIDILNHDYELKKLHGLMESFTHELKQATVATGGVSLAELVAGTYRIAPEE</sequence>
<proteinExistence type="predicted"/>
<name>A0A9P3LK23_9APHY</name>
<dbReference type="EMBL" id="BPQB01000064">
    <property type="protein sequence ID" value="GJE96807.1"/>
    <property type="molecule type" value="Genomic_DNA"/>
</dbReference>
<gene>
    <name evidence="1" type="ORF">PsYK624_130130</name>
</gene>